<evidence type="ECO:0000313" key="2">
    <source>
        <dbReference type="Proteomes" id="UP001062846"/>
    </source>
</evidence>
<reference evidence="1" key="1">
    <citation type="submission" date="2022-02" db="EMBL/GenBank/DDBJ databases">
        <title>Plant Genome Project.</title>
        <authorList>
            <person name="Zhang R.-G."/>
        </authorList>
    </citation>
    <scope>NUCLEOTIDE SEQUENCE</scope>
    <source>
        <strain evidence="1">AT1</strain>
    </source>
</reference>
<accession>A0ACC0L9N3</accession>
<dbReference type="EMBL" id="CM046400">
    <property type="protein sequence ID" value="KAI8525483.1"/>
    <property type="molecule type" value="Genomic_DNA"/>
</dbReference>
<organism evidence="1 2">
    <name type="scientific">Rhododendron molle</name>
    <name type="common">Chinese azalea</name>
    <name type="synonym">Azalea mollis</name>
    <dbReference type="NCBI Taxonomy" id="49168"/>
    <lineage>
        <taxon>Eukaryota</taxon>
        <taxon>Viridiplantae</taxon>
        <taxon>Streptophyta</taxon>
        <taxon>Embryophyta</taxon>
        <taxon>Tracheophyta</taxon>
        <taxon>Spermatophyta</taxon>
        <taxon>Magnoliopsida</taxon>
        <taxon>eudicotyledons</taxon>
        <taxon>Gunneridae</taxon>
        <taxon>Pentapetalae</taxon>
        <taxon>asterids</taxon>
        <taxon>Ericales</taxon>
        <taxon>Ericaceae</taxon>
        <taxon>Ericoideae</taxon>
        <taxon>Rhodoreae</taxon>
        <taxon>Rhododendron</taxon>
    </lineage>
</organism>
<evidence type="ECO:0000313" key="1">
    <source>
        <dbReference type="EMBL" id="KAI8525483.1"/>
    </source>
</evidence>
<dbReference type="Proteomes" id="UP001062846">
    <property type="component" value="Chromosome 13"/>
</dbReference>
<sequence length="72" mass="8473">MLFSMSLTDFVLVFELVFIQLQYRCCCKGADELKLQEEKLTEKLEYQRQFEDEAKQMALSKETTNEAAPEEL</sequence>
<name>A0ACC0L9N3_RHOML</name>
<proteinExistence type="predicted"/>
<protein>
    <submittedName>
        <fullName evidence="1">Uncharacterized protein</fullName>
    </submittedName>
</protein>
<keyword evidence="2" id="KW-1185">Reference proteome</keyword>
<comment type="caution">
    <text evidence="1">The sequence shown here is derived from an EMBL/GenBank/DDBJ whole genome shotgun (WGS) entry which is preliminary data.</text>
</comment>
<gene>
    <name evidence="1" type="ORF">RHMOL_Rhmol13G0233400</name>
</gene>